<sequence length="28" mass="3079">MSLPPGCQASMTSLLEAILKFLILFQLI</sequence>
<evidence type="ECO:0000313" key="1">
    <source>
        <dbReference type="EMBL" id="KAI4823974.1"/>
    </source>
</evidence>
<dbReference type="Proteomes" id="UP001057452">
    <property type="component" value="Chromosome 7"/>
</dbReference>
<name>A0ACB9XCV8_CHAAC</name>
<proteinExistence type="predicted"/>
<accession>A0ACB9XCV8</accession>
<gene>
    <name evidence="1" type="ORF">KUCAC02_012526</name>
</gene>
<protein>
    <submittedName>
        <fullName evidence="1">Uncharacterized protein</fullName>
    </submittedName>
</protein>
<dbReference type="EMBL" id="CM043791">
    <property type="protein sequence ID" value="KAI4823974.1"/>
    <property type="molecule type" value="Genomic_DNA"/>
</dbReference>
<keyword evidence="2" id="KW-1185">Reference proteome</keyword>
<evidence type="ECO:0000313" key="2">
    <source>
        <dbReference type="Proteomes" id="UP001057452"/>
    </source>
</evidence>
<reference evidence="1" key="1">
    <citation type="submission" date="2022-05" db="EMBL/GenBank/DDBJ databases">
        <title>Chromosome-level genome of Chaenocephalus aceratus.</title>
        <authorList>
            <person name="Park H."/>
        </authorList>
    </citation>
    <scope>NUCLEOTIDE SEQUENCE</scope>
    <source>
        <strain evidence="1">KU_202001</strain>
    </source>
</reference>
<organism evidence="1 2">
    <name type="scientific">Chaenocephalus aceratus</name>
    <name type="common">Blackfin icefish</name>
    <name type="synonym">Chaenichthys aceratus</name>
    <dbReference type="NCBI Taxonomy" id="36190"/>
    <lineage>
        <taxon>Eukaryota</taxon>
        <taxon>Metazoa</taxon>
        <taxon>Chordata</taxon>
        <taxon>Craniata</taxon>
        <taxon>Vertebrata</taxon>
        <taxon>Euteleostomi</taxon>
        <taxon>Actinopterygii</taxon>
        <taxon>Neopterygii</taxon>
        <taxon>Teleostei</taxon>
        <taxon>Neoteleostei</taxon>
        <taxon>Acanthomorphata</taxon>
        <taxon>Eupercaria</taxon>
        <taxon>Perciformes</taxon>
        <taxon>Notothenioidei</taxon>
        <taxon>Channichthyidae</taxon>
        <taxon>Chaenocephalus</taxon>
    </lineage>
</organism>
<comment type="caution">
    <text evidence="1">The sequence shown here is derived from an EMBL/GenBank/DDBJ whole genome shotgun (WGS) entry which is preliminary data.</text>
</comment>